<dbReference type="EMBL" id="JMKI01000054">
    <property type="protein sequence ID" value="KEJ91245.1"/>
    <property type="molecule type" value="Genomic_DNA"/>
</dbReference>
<dbReference type="PROSITE" id="PS50949">
    <property type="entry name" value="HTH_GNTR"/>
    <property type="match status" value="1"/>
</dbReference>
<dbReference type="GeneID" id="90984674"/>
<dbReference type="PRINTS" id="PR00035">
    <property type="entry name" value="HTHGNTR"/>
</dbReference>
<dbReference type="PANTHER" id="PTHR43537:SF24">
    <property type="entry name" value="GLUCONATE OPERON TRANSCRIPTIONAL REPRESSOR"/>
    <property type="match status" value="1"/>
</dbReference>
<feature type="domain" description="HTH gntR-type" evidence="4">
    <location>
        <begin position="9"/>
        <end position="76"/>
    </location>
</feature>
<dbReference type="Proteomes" id="UP000027665">
    <property type="component" value="Unassembled WGS sequence"/>
</dbReference>
<keyword evidence="6" id="KW-1185">Reference proteome</keyword>
<dbReference type="SMART" id="SM00345">
    <property type="entry name" value="HTH_GNTR"/>
    <property type="match status" value="1"/>
</dbReference>
<evidence type="ECO:0000256" key="3">
    <source>
        <dbReference type="ARBA" id="ARBA00023163"/>
    </source>
</evidence>
<dbReference type="STRING" id="2754.EH55_11885"/>
<dbReference type="Pfam" id="PF00392">
    <property type="entry name" value="GntR"/>
    <property type="match status" value="1"/>
</dbReference>
<dbReference type="Gene3D" id="1.20.120.530">
    <property type="entry name" value="GntR ligand-binding domain-like"/>
    <property type="match status" value="1"/>
</dbReference>
<dbReference type="GO" id="GO:0003700">
    <property type="term" value="F:DNA-binding transcription factor activity"/>
    <property type="evidence" value="ECO:0007669"/>
    <property type="project" value="InterPro"/>
</dbReference>
<organism evidence="5 6">
    <name type="scientific">Synergistes jonesii</name>
    <dbReference type="NCBI Taxonomy" id="2754"/>
    <lineage>
        <taxon>Bacteria</taxon>
        <taxon>Thermotogati</taxon>
        <taxon>Synergistota</taxon>
        <taxon>Synergistia</taxon>
        <taxon>Synergistales</taxon>
        <taxon>Synergistaceae</taxon>
        <taxon>Synergistes</taxon>
    </lineage>
</organism>
<evidence type="ECO:0000313" key="6">
    <source>
        <dbReference type="Proteomes" id="UP000027665"/>
    </source>
</evidence>
<comment type="caution">
    <text evidence="5">The sequence shown here is derived from an EMBL/GenBank/DDBJ whole genome shotgun (WGS) entry which is preliminary data.</text>
</comment>
<dbReference type="InterPro" id="IPR011711">
    <property type="entry name" value="GntR_C"/>
</dbReference>
<evidence type="ECO:0000256" key="1">
    <source>
        <dbReference type="ARBA" id="ARBA00023015"/>
    </source>
</evidence>
<evidence type="ECO:0000259" key="4">
    <source>
        <dbReference type="PROSITE" id="PS50949"/>
    </source>
</evidence>
<dbReference type="SMART" id="SM00895">
    <property type="entry name" value="FCD"/>
    <property type="match status" value="1"/>
</dbReference>
<keyword evidence="2" id="KW-0238">DNA-binding</keyword>
<sequence length="238" mass="27177">MKKIVGILCTAEDRATKAIVQLIIDHKYLPGEKLLEVDLAQELGMSRTPIRSALKKLAAEGFLEMQANKGCMVPFLTLDDMERLFSFRANLEGFAAYEAAKNMTNNQIGQLEKLIEMEKGIYSQADALAYNKINAEIHNSIMIASQNDYLIRTSQSIFLRSELYIFYYDRFCREKKPKTEYLDAPQSHHSIIDHEKLLRAMVEKESEIARIIATRHVLATADQLKKAFFVMGSKIFDS</sequence>
<dbReference type="InterPro" id="IPR036388">
    <property type="entry name" value="WH-like_DNA-bd_sf"/>
</dbReference>
<dbReference type="SUPFAM" id="SSF48008">
    <property type="entry name" value="GntR ligand-binding domain-like"/>
    <property type="match status" value="1"/>
</dbReference>
<dbReference type="InterPro" id="IPR000524">
    <property type="entry name" value="Tscrpt_reg_HTH_GntR"/>
</dbReference>
<accession>A0A073INT1</accession>
<evidence type="ECO:0000313" key="5">
    <source>
        <dbReference type="EMBL" id="KEJ91245.1"/>
    </source>
</evidence>
<name>A0A073INT1_9BACT</name>
<evidence type="ECO:0000256" key="2">
    <source>
        <dbReference type="ARBA" id="ARBA00023125"/>
    </source>
</evidence>
<dbReference type="GO" id="GO:0003677">
    <property type="term" value="F:DNA binding"/>
    <property type="evidence" value="ECO:0007669"/>
    <property type="project" value="UniProtKB-KW"/>
</dbReference>
<proteinExistence type="predicted"/>
<reference evidence="5 6" key="1">
    <citation type="submission" date="2014-04" db="EMBL/GenBank/DDBJ databases">
        <title>Draft Genome Sequence of Synergistes jonesii.</title>
        <authorList>
            <person name="Coil D.A."/>
            <person name="Eisen J.A."/>
            <person name="Holland-Moritz H.E."/>
        </authorList>
    </citation>
    <scope>NUCLEOTIDE SEQUENCE [LARGE SCALE GENOMIC DNA]</scope>
    <source>
        <strain evidence="5 6">78-1</strain>
    </source>
</reference>
<dbReference type="RefSeq" id="WP_051682916.1">
    <property type="nucleotide sequence ID" value="NZ_JMKI01000054.1"/>
</dbReference>
<dbReference type="CDD" id="cd07377">
    <property type="entry name" value="WHTH_GntR"/>
    <property type="match status" value="1"/>
</dbReference>
<gene>
    <name evidence="5" type="ORF">EH55_11885</name>
</gene>
<dbReference type="eggNOG" id="COG1802">
    <property type="taxonomic scope" value="Bacteria"/>
</dbReference>
<keyword evidence="3" id="KW-0804">Transcription</keyword>
<dbReference type="SUPFAM" id="SSF46785">
    <property type="entry name" value="Winged helix' DNA-binding domain"/>
    <property type="match status" value="1"/>
</dbReference>
<dbReference type="InterPro" id="IPR008920">
    <property type="entry name" value="TF_FadR/GntR_C"/>
</dbReference>
<dbReference type="InterPro" id="IPR036390">
    <property type="entry name" value="WH_DNA-bd_sf"/>
</dbReference>
<dbReference type="Gene3D" id="1.10.10.10">
    <property type="entry name" value="Winged helix-like DNA-binding domain superfamily/Winged helix DNA-binding domain"/>
    <property type="match status" value="1"/>
</dbReference>
<dbReference type="OrthoDB" id="5093at2"/>
<dbReference type="AlphaFoldDB" id="A0A073INT1"/>
<protein>
    <recommendedName>
        <fullName evidence="4">HTH gntR-type domain-containing protein</fullName>
    </recommendedName>
</protein>
<dbReference type="PANTHER" id="PTHR43537">
    <property type="entry name" value="TRANSCRIPTIONAL REGULATOR, GNTR FAMILY"/>
    <property type="match status" value="1"/>
</dbReference>
<keyword evidence="1" id="KW-0805">Transcription regulation</keyword>
<dbReference type="Pfam" id="PF07729">
    <property type="entry name" value="FCD"/>
    <property type="match status" value="1"/>
</dbReference>